<evidence type="ECO:0000313" key="1">
    <source>
        <dbReference type="EMBL" id="CAJ2663573.1"/>
    </source>
</evidence>
<protein>
    <submittedName>
        <fullName evidence="1">Uncharacterized protein</fullName>
    </submittedName>
</protein>
<proteinExistence type="predicted"/>
<dbReference type="EMBL" id="CASHSV030000409">
    <property type="protein sequence ID" value="CAJ2663573.1"/>
    <property type="molecule type" value="Genomic_DNA"/>
</dbReference>
<comment type="caution">
    <text evidence="1">The sequence shown here is derived from an EMBL/GenBank/DDBJ whole genome shotgun (WGS) entry which is preliminary data.</text>
</comment>
<dbReference type="Proteomes" id="UP001177021">
    <property type="component" value="Unassembled WGS sequence"/>
</dbReference>
<evidence type="ECO:0000313" key="2">
    <source>
        <dbReference type="Proteomes" id="UP001177021"/>
    </source>
</evidence>
<accession>A0ACB0L5M3</accession>
<keyword evidence="2" id="KW-1185">Reference proteome</keyword>
<organism evidence="1 2">
    <name type="scientific">Trifolium pratense</name>
    <name type="common">Red clover</name>
    <dbReference type="NCBI Taxonomy" id="57577"/>
    <lineage>
        <taxon>Eukaryota</taxon>
        <taxon>Viridiplantae</taxon>
        <taxon>Streptophyta</taxon>
        <taxon>Embryophyta</taxon>
        <taxon>Tracheophyta</taxon>
        <taxon>Spermatophyta</taxon>
        <taxon>Magnoliopsida</taxon>
        <taxon>eudicotyledons</taxon>
        <taxon>Gunneridae</taxon>
        <taxon>Pentapetalae</taxon>
        <taxon>rosids</taxon>
        <taxon>fabids</taxon>
        <taxon>Fabales</taxon>
        <taxon>Fabaceae</taxon>
        <taxon>Papilionoideae</taxon>
        <taxon>50 kb inversion clade</taxon>
        <taxon>NPAAA clade</taxon>
        <taxon>Hologalegina</taxon>
        <taxon>IRL clade</taxon>
        <taxon>Trifolieae</taxon>
        <taxon>Trifolium</taxon>
    </lineage>
</organism>
<sequence>MRRFLVPRASIENVNVVQSEAEVEEPPPNVVNEFNSNEIVRDPGLRKQIHEYAPDIQDQVRRAYISIGLQTY</sequence>
<reference evidence="1" key="1">
    <citation type="submission" date="2023-10" db="EMBL/GenBank/DDBJ databases">
        <authorList>
            <person name="Rodriguez Cubillos JULIANA M."/>
            <person name="De Vega J."/>
        </authorList>
    </citation>
    <scope>NUCLEOTIDE SEQUENCE</scope>
</reference>
<name>A0ACB0L5M3_TRIPR</name>
<gene>
    <name evidence="1" type="ORF">MILVUS5_LOCUS28969</name>
</gene>